<dbReference type="EMBL" id="MPUH01000341">
    <property type="protein sequence ID" value="OMJ82412.1"/>
    <property type="molecule type" value="Genomic_DNA"/>
</dbReference>
<dbReference type="GO" id="GO:0000938">
    <property type="term" value="C:GARP complex"/>
    <property type="evidence" value="ECO:0007669"/>
    <property type="project" value="InterPro"/>
</dbReference>
<evidence type="ECO:0000256" key="2">
    <source>
        <dbReference type="ARBA" id="ARBA00009150"/>
    </source>
</evidence>
<dbReference type="OrthoDB" id="298279at2759"/>
<gene>
    <name evidence="8" type="ORF">SteCoe_16887</name>
</gene>
<dbReference type="InterPro" id="IPR012501">
    <property type="entry name" value="Vps54_C"/>
</dbReference>
<evidence type="ECO:0000256" key="1">
    <source>
        <dbReference type="ARBA" id="ARBA00004601"/>
    </source>
</evidence>
<proteinExistence type="inferred from homology"/>
<evidence type="ECO:0000256" key="4">
    <source>
        <dbReference type="ARBA" id="ARBA00022927"/>
    </source>
</evidence>
<dbReference type="InterPro" id="IPR039745">
    <property type="entry name" value="Vps54"/>
</dbReference>
<keyword evidence="6" id="KW-0175">Coiled coil</keyword>
<dbReference type="GO" id="GO:0019905">
    <property type="term" value="F:syntaxin binding"/>
    <property type="evidence" value="ECO:0007669"/>
    <property type="project" value="TreeGrafter"/>
</dbReference>
<evidence type="ECO:0000313" key="9">
    <source>
        <dbReference type="Proteomes" id="UP000187209"/>
    </source>
</evidence>
<comment type="subcellular location">
    <subcellularLocation>
        <location evidence="1">Golgi apparatus</location>
        <location evidence="1">trans-Golgi network</location>
    </subcellularLocation>
</comment>
<dbReference type="GO" id="GO:0006896">
    <property type="term" value="P:Golgi to vacuole transport"/>
    <property type="evidence" value="ECO:0007669"/>
    <property type="project" value="TreeGrafter"/>
</dbReference>
<keyword evidence="3" id="KW-0813">Transport</keyword>
<dbReference type="Pfam" id="PF07928">
    <property type="entry name" value="Vps54"/>
    <property type="match status" value="1"/>
</dbReference>
<evidence type="ECO:0000256" key="6">
    <source>
        <dbReference type="ARBA" id="ARBA00023054"/>
    </source>
</evidence>
<evidence type="ECO:0000256" key="3">
    <source>
        <dbReference type="ARBA" id="ARBA00022448"/>
    </source>
</evidence>
<feature type="domain" description="Vacuolar protein sorting-associated protein 54 C-terminal" evidence="7">
    <location>
        <begin position="575"/>
        <end position="697"/>
    </location>
</feature>
<evidence type="ECO:0000259" key="7">
    <source>
        <dbReference type="Pfam" id="PF07928"/>
    </source>
</evidence>
<organism evidence="8 9">
    <name type="scientific">Stentor coeruleus</name>
    <dbReference type="NCBI Taxonomy" id="5963"/>
    <lineage>
        <taxon>Eukaryota</taxon>
        <taxon>Sar</taxon>
        <taxon>Alveolata</taxon>
        <taxon>Ciliophora</taxon>
        <taxon>Postciliodesmatophora</taxon>
        <taxon>Heterotrichea</taxon>
        <taxon>Heterotrichida</taxon>
        <taxon>Stentoridae</taxon>
        <taxon>Stentor</taxon>
    </lineage>
</organism>
<accession>A0A1R2C058</accession>
<dbReference type="GO" id="GO:0015031">
    <property type="term" value="P:protein transport"/>
    <property type="evidence" value="ECO:0007669"/>
    <property type="project" value="UniProtKB-KW"/>
</dbReference>
<keyword evidence="9" id="KW-1185">Reference proteome</keyword>
<comment type="caution">
    <text evidence="8">The sequence shown here is derived from an EMBL/GenBank/DDBJ whole genome shotgun (WGS) entry which is preliminary data.</text>
</comment>
<dbReference type="AlphaFoldDB" id="A0A1R2C058"/>
<comment type="similarity">
    <text evidence="2">Belongs to the VPS54 family.</text>
</comment>
<dbReference type="PANTHER" id="PTHR12965">
    <property type="entry name" value="VACUOLAR PROTEIN SORTING 54"/>
    <property type="match status" value="1"/>
</dbReference>
<protein>
    <recommendedName>
        <fullName evidence="7">Vacuolar protein sorting-associated protein 54 C-terminal domain-containing protein</fullName>
    </recommendedName>
</protein>
<dbReference type="Proteomes" id="UP000187209">
    <property type="component" value="Unassembled WGS sequence"/>
</dbReference>
<evidence type="ECO:0000256" key="5">
    <source>
        <dbReference type="ARBA" id="ARBA00023034"/>
    </source>
</evidence>
<dbReference type="GO" id="GO:0005829">
    <property type="term" value="C:cytosol"/>
    <property type="evidence" value="ECO:0007669"/>
    <property type="project" value="GOC"/>
</dbReference>
<keyword evidence="4" id="KW-0653">Protein transport</keyword>
<reference evidence="8 9" key="1">
    <citation type="submission" date="2016-11" db="EMBL/GenBank/DDBJ databases">
        <title>The macronuclear genome of Stentor coeruleus: a giant cell with tiny introns.</title>
        <authorList>
            <person name="Slabodnick M."/>
            <person name="Ruby J.G."/>
            <person name="Reiff S.B."/>
            <person name="Swart E.C."/>
            <person name="Gosai S."/>
            <person name="Prabakaran S."/>
            <person name="Witkowska E."/>
            <person name="Larue G.E."/>
            <person name="Fisher S."/>
            <person name="Freeman R.M."/>
            <person name="Gunawardena J."/>
            <person name="Chu W."/>
            <person name="Stover N.A."/>
            <person name="Gregory B.D."/>
            <person name="Nowacki M."/>
            <person name="Derisi J."/>
            <person name="Roy S.W."/>
            <person name="Marshall W.F."/>
            <person name="Sood P."/>
        </authorList>
    </citation>
    <scope>NUCLEOTIDE SEQUENCE [LARGE SCALE GENOMIC DNA]</scope>
    <source>
        <strain evidence="8">WM001</strain>
    </source>
</reference>
<name>A0A1R2C058_9CILI</name>
<dbReference type="PANTHER" id="PTHR12965:SF0">
    <property type="entry name" value="VACUOLAR PROTEIN SORTING-ASSOCIATED PROTEIN 54"/>
    <property type="match status" value="1"/>
</dbReference>
<sequence length="829" mass="95597">MEALSSGRSSTSSANISHDNIVIVSNLLRNSSQYKTSQSLTSVVNTPDSSLFDYVYDYIYNSLNFGVEPSAILQDINPEDFNPYLYKISQYLKDKTPQVRKNFTSEFTLEKCLAEIPSIFFKEDFQIEDFLDESAIKQQEMISIYLDLTDMSIFNKISIKWEDIMTTAYGLETLSLDIDTILKGIQTISQNTKLMQSELIQKYLKIIKLNRRLGNMQKVEKKLKLISTIKDVQPKMNELINQGHYTSVTQLLAKTQETFKSELKGIKCLKDYSLSLEKTKNNLSSQLDQEFSISAYQFVVLNTFSHSEKLVKLLKTNGSLDMAYKIFPKETSYERMNELIRNKINTQTLQPSLQDMKKTISKEIQEQVKKLMGLLGVHKTDENSKWVNISHPHFIIVFQSLLAIFNSIFQKFVTLGTLILREFCNESTSYGELKKQLSNTVSKVIVVELSEIETSLLEIFFKKVGKIVNARETILITSGTQELKEIYELSEKASTISRNLLPQQNNPITQSVVSIEKKFLSAFHERKLSELENILNNEPWIKSEVPEEMIKYIMDRRGEASKIAGIKLENPDITATGSLLMFYKILYEYVKIGEELQIPVECASRLLEILKFYNRKTYELIIEAKAVPQKLPRVTSKHLALSVQGLTFILQEFYYIENRLQTKVKEFAMVLQGEMTNTKQDYTSHLKAINDKLCQIIILRVDEHCKSAITEAKWDTMISPSQIDKDYYVKQITTDLASMHSILLMVLNNNQLLEVFSTILQSLSDNLIELYSKIKIDGYIPAQRIKNDIQQLLITLREKFSQVLLEPLEDLDDRLQKFILDRCECFLKV</sequence>
<keyword evidence="5" id="KW-0333">Golgi apparatus</keyword>
<evidence type="ECO:0000313" key="8">
    <source>
        <dbReference type="EMBL" id="OMJ82412.1"/>
    </source>
</evidence>
<dbReference type="GO" id="GO:0042147">
    <property type="term" value="P:retrograde transport, endosome to Golgi"/>
    <property type="evidence" value="ECO:0007669"/>
    <property type="project" value="InterPro"/>
</dbReference>